<name>A0A1L7U7H8_FUSMA</name>
<dbReference type="GO" id="GO:0005634">
    <property type="term" value="C:nucleus"/>
    <property type="evidence" value="ECO:0007669"/>
    <property type="project" value="TreeGrafter"/>
</dbReference>
<dbReference type="Proteomes" id="UP000184255">
    <property type="component" value="Unassembled WGS sequence"/>
</dbReference>
<comment type="caution">
    <text evidence="9">The sequence shown here is derived from an EMBL/GenBank/DDBJ whole genome shotgun (WGS) entry which is preliminary data.</text>
</comment>
<feature type="compositionally biased region" description="Basic and acidic residues" evidence="6">
    <location>
        <begin position="197"/>
        <end position="220"/>
    </location>
</feature>
<feature type="region of interest" description="Disordered" evidence="6">
    <location>
        <begin position="186"/>
        <end position="220"/>
    </location>
</feature>
<protein>
    <submittedName>
        <fullName evidence="9">Related to TRANSKETOLASE</fullName>
    </submittedName>
</protein>
<dbReference type="Gene3D" id="2.30.40.10">
    <property type="entry name" value="Urease, subunit C, domain 1"/>
    <property type="match status" value="1"/>
</dbReference>
<dbReference type="GeneID" id="65094425"/>
<dbReference type="InterPro" id="IPR029061">
    <property type="entry name" value="THDP-binding"/>
</dbReference>
<evidence type="ECO:0000256" key="2">
    <source>
        <dbReference type="ARBA" id="ARBA00022679"/>
    </source>
</evidence>
<dbReference type="GO" id="GO:0006098">
    <property type="term" value="P:pentose-phosphate shunt"/>
    <property type="evidence" value="ECO:0007669"/>
    <property type="project" value="TreeGrafter"/>
</dbReference>
<dbReference type="GO" id="GO:0046872">
    <property type="term" value="F:metal ion binding"/>
    <property type="evidence" value="ECO:0007669"/>
    <property type="project" value="UniProtKB-KW"/>
</dbReference>
<dbReference type="InterPro" id="IPR055152">
    <property type="entry name" value="Transketolase-like_C_2"/>
</dbReference>
<dbReference type="SUPFAM" id="SSF51338">
    <property type="entry name" value="Composite domain of metallo-dependent hydrolases"/>
    <property type="match status" value="1"/>
</dbReference>
<proteinExistence type="predicted"/>
<keyword evidence="10" id="KW-1185">Reference proteome</keyword>
<dbReference type="InterPro" id="IPR011059">
    <property type="entry name" value="Metal-dep_hydrolase_composite"/>
</dbReference>
<accession>A0A1L7U7H8</accession>
<dbReference type="AlphaFoldDB" id="A0A1L7U7H8"/>
<dbReference type="InterPro" id="IPR033247">
    <property type="entry name" value="Transketolase_fam"/>
</dbReference>
<evidence type="ECO:0000313" key="9">
    <source>
        <dbReference type="EMBL" id="CVL03461.1"/>
    </source>
</evidence>
<evidence type="ECO:0000259" key="8">
    <source>
        <dbReference type="Pfam" id="PF22613"/>
    </source>
</evidence>
<keyword evidence="4" id="KW-0460">Magnesium</keyword>
<dbReference type="Pfam" id="PF22613">
    <property type="entry name" value="Transketolase_C_1"/>
    <property type="match status" value="1"/>
</dbReference>
<keyword evidence="5" id="KW-0786">Thiamine pyrophosphate</keyword>
<evidence type="ECO:0000256" key="5">
    <source>
        <dbReference type="ARBA" id="ARBA00023052"/>
    </source>
</evidence>
<feature type="domain" description="Transketolase N-terminal" evidence="7">
    <location>
        <begin position="2"/>
        <end position="91"/>
    </location>
</feature>
<evidence type="ECO:0000259" key="7">
    <source>
        <dbReference type="Pfam" id="PF00456"/>
    </source>
</evidence>
<keyword evidence="3" id="KW-0479">Metal-binding</keyword>
<comment type="cofactor">
    <cofactor evidence="1">
        <name>thiamine diphosphate</name>
        <dbReference type="ChEBI" id="CHEBI:58937"/>
    </cofactor>
</comment>
<feature type="domain" description="Transketolase-like C-terminal" evidence="8">
    <location>
        <begin position="268"/>
        <end position="355"/>
    </location>
</feature>
<evidence type="ECO:0000313" key="10">
    <source>
        <dbReference type="Proteomes" id="UP000184255"/>
    </source>
</evidence>
<dbReference type="PANTHER" id="PTHR43522:SF6">
    <property type="entry name" value="TRANSKETOLASE-LIKE PYRIMIDINE-BINDING DOMAIN-CONTAINING PROTEIN-RELATED"/>
    <property type="match status" value="1"/>
</dbReference>
<organism evidence="9 10">
    <name type="scientific">Fusarium mangiferae</name>
    <name type="common">Mango malformation disease fungus</name>
    <dbReference type="NCBI Taxonomy" id="192010"/>
    <lineage>
        <taxon>Eukaryota</taxon>
        <taxon>Fungi</taxon>
        <taxon>Dikarya</taxon>
        <taxon>Ascomycota</taxon>
        <taxon>Pezizomycotina</taxon>
        <taxon>Sordariomycetes</taxon>
        <taxon>Hypocreomycetidae</taxon>
        <taxon>Hypocreales</taxon>
        <taxon>Nectriaceae</taxon>
        <taxon>Fusarium</taxon>
        <taxon>Fusarium fujikuroi species complex</taxon>
    </lineage>
</organism>
<sequence length="565" mass="63527">MIWCVIDDLKFEQGSALNAVALAGSWKLSNLCVIYDGTYDTMSENLEVDNFKTHGWNVLELMSDESLNIIALCTALNDSRRSNAPTLVSMQLPNRSLSHEVDSHLNNNAPLYLPQELYDTFLDVSKKSNIYKAEWLARVKKYRELYPALAREFWYHVAGRAATITHHQPALTSPIPLPISSLPVEQWSRRRERRSSRRDDFSQQPDRRSRPGRTKPETFHIRPCDAEEAAGAFLVSTRSTKITTTISLPLKGDISFPGHSSRLGVTNGAYTFSKCHDEDFDLTLISAGVGIHYAMGTQEFLIRKYGLKARIVSCPCLRLFQLQTEEYRKSILRPQSRKPTVAIDFGNSQEWKAYADALMMLENGANADIEVNMLNRIGSRVKDFVQEHGHVRTRAREIHRCPTINWLVATTYEAWAFGYAHKTAEKAGYKRELDAAVAGLRVMHRRGIVVLPGVDYGFAWTAHGTNARDLDKFVKLLGPTSHESIIAATAGIATLMMRGHELGKIQPGYYADCILVGGDPLQDISILQDQDKLDVTIINCRVHKAGGRSTLWTHQDHFGMGCHVI</sequence>
<dbReference type="GO" id="GO:0016810">
    <property type="term" value="F:hydrolase activity, acting on carbon-nitrogen (but not peptide) bonds"/>
    <property type="evidence" value="ECO:0007669"/>
    <property type="project" value="InterPro"/>
</dbReference>
<dbReference type="GO" id="GO:0004802">
    <property type="term" value="F:transketolase activity"/>
    <property type="evidence" value="ECO:0007669"/>
    <property type="project" value="TreeGrafter"/>
</dbReference>
<dbReference type="InterPro" id="IPR009014">
    <property type="entry name" value="Transketo_C/PFOR_II"/>
</dbReference>
<dbReference type="SUPFAM" id="SSF52518">
    <property type="entry name" value="Thiamin diphosphate-binding fold (THDP-binding)"/>
    <property type="match status" value="1"/>
</dbReference>
<dbReference type="Gene3D" id="3.20.20.140">
    <property type="entry name" value="Metal-dependent hydrolases"/>
    <property type="match status" value="1"/>
</dbReference>
<dbReference type="SUPFAM" id="SSF52922">
    <property type="entry name" value="TK C-terminal domain-like"/>
    <property type="match status" value="1"/>
</dbReference>
<dbReference type="Gene3D" id="3.40.50.970">
    <property type="match status" value="1"/>
</dbReference>
<dbReference type="GO" id="GO:0005829">
    <property type="term" value="C:cytosol"/>
    <property type="evidence" value="ECO:0007669"/>
    <property type="project" value="TreeGrafter"/>
</dbReference>
<evidence type="ECO:0000256" key="6">
    <source>
        <dbReference type="SAM" id="MobiDB-lite"/>
    </source>
</evidence>
<dbReference type="Gene3D" id="3.40.50.920">
    <property type="match status" value="1"/>
</dbReference>
<dbReference type="RefSeq" id="XP_041688146.1">
    <property type="nucleotide sequence ID" value="XM_041822469.1"/>
</dbReference>
<dbReference type="SUPFAM" id="SSF51556">
    <property type="entry name" value="Metallo-dependent hydrolases"/>
    <property type="match status" value="1"/>
</dbReference>
<evidence type="ECO:0000256" key="1">
    <source>
        <dbReference type="ARBA" id="ARBA00001964"/>
    </source>
</evidence>
<dbReference type="VEuPathDB" id="FungiDB:FMAN_15182"/>
<evidence type="ECO:0000256" key="3">
    <source>
        <dbReference type="ARBA" id="ARBA00022723"/>
    </source>
</evidence>
<dbReference type="InterPro" id="IPR032466">
    <property type="entry name" value="Metal_Hydrolase"/>
</dbReference>
<dbReference type="InterPro" id="IPR005474">
    <property type="entry name" value="Transketolase_N"/>
</dbReference>
<dbReference type="PANTHER" id="PTHR43522">
    <property type="entry name" value="TRANSKETOLASE"/>
    <property type="match status" value="1"/>
</dbReference>
<dbReference type="EMBL" id="FCQH01000014">
    <property type="protein sequence ID" value="CVL03461.1"/>
    <property type="molecule type" value="Genomic_DNA"/>
</dbReference>
<dbReference type="Pfam" id="PF00456">
    <property type="entry name" value="Transketolase_N"/>
    <property type="match status" value="1"/>
</dbReference>
<evidence type="ECO:0000256" key="4">
    <source>
        <dbReference type="ARBA" id="ARBA00022842"/>
    </source>
</evidence>
<keyword evidence="2" id="KW-0808">Transferase</keyword>
<gene>
    <name evidence="9" type="ORF">FMAN_15182</name>
</gene>
<reference evidence="10" key="1">
    <citation type="journal article" date="2016" name="Genome Biol. Evol.">
        <title>Comparative 'omics' of the Fusarium fujikuroi species complex highlights differences in genetic potential and metabolite synthesis.</title>
        <authorList>
            <person name="Niehaus E.-M."/>
            <person name="Muensterkoetter M."/>
            <person name="Proctor R.H."/>
            <person name="Brown D.W."/>
            <person name="Sharon A."/>
            <person name="Idan Y."/>
            <person name="Oren-Young L."/>
            <person name="Sieber C.M."/>
            <person name="Novak O."/>
            <person name="Pencik A."/>
            <person name="Tarkowska D."/>
            <person name="Hromadova K."/>
            <person name="Freeman S."/>
            <person name="Maymon M."/>
            <person name="Elazar M."/>
            <person name="Youssef S.A."/>
            <person name="El-Shabrawy E.S.M."/>
            <person name="Shalaby A.B.A."/>
            <person name="Houterman P."/>
            <person name="Brock N.L."/>
            <person name="Burkhardt I."/>
            <person name="Tsavkelova E.A."/>
            <person name="Dickschat J.S."/>
            <person name="Galuszka P."/>
            <person name="Gueldener U."/>
            <person name="Tudzynski B."/>
        </authorList>
    </citation>
    <scope>NUCLEOTIDE SEQUENCE [LARGE SCALE GENOMIC DNA]</scope>
    <source>
        <strain evidence="10">MRC7560</strain>
    </source>
</reference>